<feature type="compositionally biased region" description="Basic and acidic residues" evidence="1">
    <location>
        <begin position="102"/>
        <end position="113"/>
    </location>
</feature>
<protein>
    <submittedName>
        <fullName evidence="2">Uncharacterized protein</fullName>
    </submittedName>
</protein>
<keyword evidence="3" id="KW-1185">Reference proteome</keyword>
<reference evidence="2 3" key="1">
    <citation type="journal article" date="2022" name="Nat. Plants">
        <title>Genomes of leafy and leafless Platanthera orchids illuminate the evolution of mycoheterotrophy.</title>
        <authorList>
            <person name="Li M.H."/>
            <person name="Liu K.W."/>
            <person name="Li Z."/>
            <person name="Lu H.C."/>
            <person name="Ye Q.L."/>
            <person name="Zhang D."/>
            <person name="Wang J.Y."/>
            <person name="Li Y.F."/>
            <person name="Zhong Z.M."/>
            <person name="Liu X."/>
            <person name="Yu X."/>
            <person name="Liu D.K."/>
            <person name="Tu X.D."/>
            <person name="Liu B."/>
            <person name="Hao Y."/>
            <person name="Liao X.Y."/>
            <person name="Jiang Y.T."/>
            <person name="Sun W.H."/>
            <person name="Chen J."/>
            <person name="Chen Y.Q."/>
            <person name="Ai Y."/>
            <person name="Zhai J.W."/>
            <person name="Wu S.S."/>
            <person name="Zhou Z."/>
            <person name="Hsiao Y.Y."/>
            <person name="Wu W.L."/>
            <person name="Chen Y.Y."/>
            <person name="Lin Y.F."/>
            <person name="Hsu J.L."/>
            <person name="Li C.Y."/>
            <person name="Wang Z.W."/>
            <person name="Zhao X."/>
            <person name="Zhong W.Y."/>
            <person name="Ma X.K."/>
            <person name="Ma L."/>
            <person name="Huang J."/>
            <person name="Chen G.Z."/>
            <person name="Huang M.Z."/>
            <person name="Huang L."/>
            <person name="Peng D.H."/>
            <person name="Luo Y.B."/>
            <person name="Zou S.Q."/>
            <person name="Chen S.P."/>
            <person name="Lan S."/>
            <person name="Tsai W.C."/>
            <person name="Van de Peer Y."/>
            <person name="Liu Z.J."/>
        </authorList>
    </citation>
    <scope>NUCLEOTIDE SEQUENCE [LARGE SCALE GENOMIC DNA]</scope>
    <source>
        <strain evidence="2">Lor287</strain>
    </source>
</reference>
<evidence type="ECO:0000313" key="2">
    <source>
        <dbReference type="EMBL" id="KAK8947058.1"/>
    </source>
</evidence>
<name>A0AAP0GA51_9ASPA</name>
<evidence type="ECO:0000256" key="1">
    <source>
        <dbReference type="SAM" id="MobiDB-lite"/>
    </source>
</evidence>
<accession>A0AAP0GA51</accession>
<sequence>MAYDRKTFIGEDISQPRADKRITGIPVIKFSRVWRRRVINEMMTFALRAKKKGERNAPIRIVGANKFRNRVKVARGSRMRSRSDDRSGGSGGLRKGHRRKQREAARLKDKPRG</sequence>
<dbReference type="Proteomes" id="UP001418222">
    <property type="component" value="Unassembled WGS sequence"/>
</dbReference>
<organism evidence="2 3">
    <name type="scientific">Platanthera zijinensis</name>
    <dbReference type="NCBI Taxonomy" id="2320716"/>
    <lineage>
        <taxon>Eukaryota</taxon>
        <taxon>Viridiplantae</taxon>
        <taxon>Streptophyta</taxon>
        <taxon>Embryophyta</taxon>
        <taxon>Tracheophyta</taxon>
        <taxon>Spermatophyta</taxon>
        <taxon>Magnoliopsida</taxon>
        <taxon>Liliopsida</taxon>
        <taxon>Asparagales</taxon>
        <taxon>Orchidaceae</taxon>
        <taxon>Orchidoideae</taxon>
        <taxon>Orchideae</taxon>
        <taxon>Orchidinae</taxon>
        <taxon>Platanthera</taxon>
    </lineage>
</organism>
<gene>
    <name evidence="2" type="ORF">KSP39_PZI006629</name>
</gene>
<comment type="caution">
    <text evidence="2">The sequence shown here is derived from an EMBL/GenBank/DDBJ whole genome shotgun (WGS) entry which is preliminary data.</text>
</comment>
<evidence type="ECO:0000313" key="3">
    <source>
        <dbReference type="Proteomes" id="UP001418222"/>
    </source>
</evidence>
<feature type="region of interest" description="Disordered" evidence="1">
    <location>
        <begin position="70"/>
        <end position="113"/>
    </location>
</feature>
<feature type="compositionally biased region" description="Basic residues" evidence="1">
    <location>
        <begin position="70"/>
        <end position="80"/>
    </location>
</feature>
<dbReference type="EMBL" id="JBBWWQ010000005">
    <property type="protein sequence ID" value="KAK8947058.1"/>
    <property type="molecule type" value="Genomic_DNA"/>
</dbReference>
<proteinExistence type="predicted"/>
<dbReference type="AlphaFoldDB" id="A0AAP0GA51"/>